<dbReference type="GO" id="GO:0016646">
    <property type="term" value="F:oxidoreductase activity, acting on the CH-NH group of donors, NAD or NADP as acceptor"/>
    <property type="evidence" value="ECO:0007669"/>
    <property type="project" value="UniProtKB-ARBA"/>
</dbReference>
<dbReference type="AlphaFoldDB" id="E1R962"/>
<dbReference type="InterPro" id="IPR002563">
    <property type="entry name" value="Flavin_Rdtase-like_dom"/>
</dbReference>
<dbReference type="PANTHER" id="PTHR43567:SF5">
    <property type="entry name" value="HYPOTHETICAL CYTOSOLIC PROTEIN"/>
    <property type="match status" value="1"/>
</dbReference>
<sequence>MDHATTYLTKVDINSLQFNPCIEIGRNWMLITGGSPDAWNTMTASWGGMGHLWNKDVCFIFVRRNRHTWKFIQEGELFALSFFDASWKKALAYCGSVSGRDVDKTVETGLQPLALPGGSVTFRQARLVVECRKLYTGQIAPEGFLDPSLLDFYPEKQWHDMYVGEIIGLFSGRTE</sequence>
<dbReference type="HOGENOM" id="CLU_102849_0_0_12"/>
<dbReference type="InterPro" id="IPR012349">
    <property type="entry name" value="Split_barrel_FMN-bd"/>
</dbReference>
<dbReference type="EMBL" id="CP002116">
    <property type="protein sequence ID" value="ADK83031.1"/>
    <property type="molecule type" value="Genomic_DNA"/>
</dbReference>
<comment type="similarity">
    <text evidence="1">Belongs to the flavoredoxin family.</text>
</comment>
<feature type="domain" description="Flavin reductase like" evidence="2">
    <location>
        <begin position="28"/>
        <end position="168"/>
    </location>
</feature>
<dbReference type="Pfam" id="PF01613">
    <property type="entry name" value="Flavin_Reduct"/>
    <property type="match status" value="1"/>
</dbReference>
<name>E1R962_SEDSS</name>
<dbReference type="STRING" id="573413.Spirs_3946"/>
<protein>
    <recommendedName>
        <fullName evidence="2">Flavin reductase like domain-containing protein</fullName>
    </recommendedName>
</protein>
<dbReference type="PANTHER" id="PTHR43567">
    <property type="entry name" value="FLAVOREDOXIN-RELATED-RELATED"/>
    <property type="match status" value="1"/>
</dbReference>
<organism evidence="3 4">
    <name type="scientific">Sediminispirochaeta smaragdinae (strain DSM 11293 / JCM 15392 / SEBR 4228)</name>
    <name type="common">Spirochaeta smaragdinae</name>
    <dbReference type="NCBI Taxonomy" id="573413"/>
    <lineage>
        <taxon>Bacteria</taxon>
        <taxon>Pseudomonadati</taxon>
        <taxon>Spirochaetota</taxon>
        <taxon>Spirochaetia</taxon>
        <taxon>Spirochaetales</taxon>
        <taxon>Spirochaetaceae</taxon>
        <taxon>Sediminispirochaeta</taxon>
    </lineage>
</organism>
<evidence type="ECO:0000313" key="3">
    <source>
        <dbReference type="EMBL" id="ADK83031.1"/>
    </source>
</evidence>
<evidence type="ECO:0000313" key="4">
    <source>
        <dbReference type="Proteomes" id="UP000002318"/>
    </source>
</evidence>
<dbReference type="SUPFAM" id="SSF50475">
    <property type="entry name" value="FMN-binding split barrel"/>
    <property type="match status" value="1"/>
</dbReference>
<dbReference type="Proteomes" id="UP000002318">
    <property type="component" value="Chromosome"/>
</dbReference>
<accession>E1R962</accession>
<keyword evidence="4" id="KW-1185">Reference proteome</keyword>
<dbReference type="eggNOG" id="COG1853">
    <property type="taxonomic scope" value="Bacteria"/>
</dbReference>
<evidence type="ECO:0000259" key="2">
    <source>
        <dbReference type="Pfam" id="PF01613"/>
    </source>
</evidence>
<gene>
    <name evidence="3" type="ordered locus">Spirs_3946</name>
</gene>
<evidence type="ECO:0000256" key="1">
    <source>
        <dbReference type="ARBA" id="ARBA00038054"/>
    </source>
</evidence>
<proteinExistence type="inferred from homology"/>
<dbReference type="KEGG" id="ssm:Spirs_3946"/>
<dbReference type="OrthoDB" id="9791490at2"/>
<dbReference type="Gene3D" id="2.30.110.10">
    <property type="entry name" value="Electron Transport, Fmn-binding Protein, Chain A"/>
    <property type="match status" value="1"/>
</dbReference>
<dbReference type="InterPro" id="IPR052174">
    <property type="entry name" value="Flavoredoxin"/>
</dbReference>
<reference evidence="3 4" key="1">
    <citation type="journal article" date="2010" name="Stand. Genomic Sci.">
        <title>Complete genome sequence of Spirochaeta smaragdinae type strain (SEBR 4228).</title>
        <authorList>
            <person name="Mavromatis K."/>
            <person name="Yasawong M."/>
            <person name="Chertkov O."/>
            <person name="Lapidus A."/>
            <person name="Lucas S."/>
            <person name="Nolan M."/>
            <person name="Del Rio T.G."/>
            <person name="Tice H."/>
            <person name="Cheng J.F."/>
            <person name="Pitluck S."/>
            <person name="Liolios K."/>
            <person name="Ivanova N."/>
            <person name="Tapia R."/>
            <person name="Han C."/>
            <person name="Bruce D."/>
            <person name="Goodwin L."/>
            <person name="Pati A."/>
            <person name="Chen A."/>
            <person name="Palaniappan K."/>
            <person name="Land M."/>
            <person name="Hauser L."/>
            <person name="Chang Y.J."/>
            <person name="Jeffries C.D."/>
            <person name="Detter J.C."/>
            <person name="Rohde M."/>
            <person name="Brambilla E."/>
            <person name="Spring S."/>
            <person name="Goker M."/>
            <person name="Sikorski J."/>
            <person name="Woyke T."/>
            <person name="Bristow J."/>
            <person name="Eisen J.A."/>
            <person name="Markowitz V."/>
            <person name="Hugenholtz P."/>
            <person name="Klenk H.P."/>
            <person name="Kyrpides N.C."/>
        </authorList>
    </citation>
    <scope>NUCLEOTIDE SEQUENCE [LARGE SCALE GENOMIC DNA]</scope>
    <source>
        <strain evidence="4">DSM 11293 / JCM 15392 / SEBR 4228</strain>
    </source>
</reference>
<dbReference type="GO" id="GO:0010181">
    <property type="term" value="F:FMN binding"/>
    <property type="evidence" value="ECO:0007669"/>
    <property type="project" value="InterPro"/>
</dbReference>